<gene>
    <name evidence="3" type="ORF">HICCMSTLAB_LOCUS558</name>
</gene>
<keyword evidence="4" id="KW-1185">Reference proteome</keyword>
<dbReference type="EMBL" id="CAJNRD030001114">
    <property type="protein sequence ID" value="CAG5073682.1"/>
    <property type="molecule type" value="Genomic_DNA"/>
</dbReference>
<dbReference type="OrthoDB" id="6591885at2759"/>
<dbReference type="AlphaFoldDB" id="A0A8J2H358"/>
<evidence type="ECO:0000313" key="3">
    <source>
        <dbReference type="EMBL" id="CAG5073682.1"/>
    </source>
</evidence>
<dbReference type="Pfam" id="PF13904">
    <property type="entry name" value="CCDC34"/>
    <property type="match status" value="1"/>
</dbReference>
<name>A0A8J2H358_COTCN</name>
<feature type="coiled-coil region" evidence="1">
    <location>
        <begin position="186"/>
        <end position="305"/>
    </location>
</feature>
<proteinExistence type="predicted"/>
<protein>
    <recommendedName>
        <fullName evidence="2">Coiled-coil domain-containing protein</fullName>
    </recommendedName>
</protein>
<keyword evidence="1" id="KW-0175">Coiled coil</keyword>
<evidence type="ECO:0000256" key="1">
    <source>
        <dbReference type="SAM" id="Coils"/>
    </source>
</evidence>
<sequence length="333" mass="39165">MYKQMANNFFGEDNLQVNSLTEISHRERRLINPAIYAESLSSFQGENLDLDLQNGGELRKCDLIDGLAGLSVEDPCVYNSNCNSYSNYNYNNYNYNKHELLNTYRCNSLSSLTSSRPSVNSSKTRSTRTERRGKIINDFNAEQEDEEVQRYSVNGYKVVQISTSLPNCTSKRPRSSEKKLAYDQWIERKRSELLEQKKKIAEIEEQKRIQEEKLLKEKEERERKEKESFEAWVGKKKQDDLKKKLIKEKELEMEARLKEIEDKTVIAKEICLKHWCRKKEKQIEAQKSEEKLKIQEAEADKKMRLVKSVEAFEKWRVKSKKCPKPATQGLLRK</sequence>
<accession>A0A8J2H358</accession>
<reference evidence="3" key="1">
    <citation type="submission" date="2021-04" db="EMBL/GenBank/DDBJ databases">
        <authorList>
            <person name="Chebbi M.A.C M."/>
        </authorList>
    </citation>
    <scope>NUCLEOTIDE SEQUENCE</scope>
</reference>
<dbReference type="Proteomes" id="UP000786811">
    <property type="component" value="Unassembled WGS sequence"/>
</dbReference>
<comment type="caution">
    <text evidence="3">The sequence shown here is derived from an EMBL/GenBank/DDBJ whole genome shotgun (WGS) entry which is preliminary data.</text>
</comment>
<organism evidence="3 4">
    <name type="scientific">Cotesia congregata</name>
    <name type="common">Parasitoid wasp</name>
    <name type="synonym">Apanteles congregatus</name>
    <dbReference type="NCBI Taxonomy" id="51543"/>
    <lineage>
        <taxon>Eukaryota</taxon>
        <taxon>Metazoa</taxon>
        <taxon>Ecdysozoa</taxon>
        <taxon>Arthropoda</taxon>
        <taxon>Hexapoda</taxon>
        <taxon>Insecta</taxon>
        <taxon>Pterygota</taxon>
        <taxon>Neoptera</taxon>
        <taxon>Endopterygota</taxon>
        <taxon>Hymenoptera</taxon>
        <taxon>Apocrita</taxon>
        <taxon>Ichneumonoidea</taxon>
        <taxon>Braconidae</taxon>
        <taxon>Microgastrinae</taxon>
        <taxon>Cotesia</taxon>
    </lineage>
</organism>
<evidence type="ECO:0000313" key="4">
    <source>
        <dbReference type="Proteomes" id="UP000786811"/>
    </source>
</evidence>
<dbReference type="InterPro" id="IPR025259">
    <property type="entry name" value="CCDC34/181"/>
</dbReference>
<feature type="domain" description="Coiled-coil" evidence="2">
    <location>
        <begin position="179"/>
        <end position="328"/>
    </location>
</feature>
<evidence type="ECO:0000259" key="2">
    <source>
        <dbReference type="Pfam" id="PF13904"/>
    </source>
</evidence>